<evidence type="ECO:0000256" key="1">
    <source>
        <dbReference type="PROSITE-ProRule" id="PRU00169"/>
    </source>
</evidence>
<dbReference type="EMBL" id="CP061035">
    <property type="protein sequence ID" value="QQV76400.1"/>
    <property type="molecule type" value="Genomic_DNA"/>
</dbReference>
<dbReference type="SMART" id="SM00448">
    <property type="entry name" value="REC"/>
    <property type="match status" value="1"/>
</dbReference>
<evidence type="ECO:0000259" key="2">
    <source>
        <dbReference type="PROSITE" id="PS50110"/>
    </source>
</evidence>
<accession>A0A974NSY5</accession>
<dbReference type="RefSeq" id="WP_202091659.1">
    <property type="nucleotide sequence ID" value="NZ_CP061035.1"/>
</dbReference>
<dbReference type="InterPro" id="IPR011006">
    <property type="entry name" value="CheY-like_superfamily"/>
</dbReference>
<sequence>MLDQMRILIVEDEPMTGMDLAHHIESLNGTVVGPFGSVAEAMETLVDTVVDGAVLDGQLTDRDVTPVARRLFESNTPFVMFTGNQLPAEMLGDDHDVPVMSKPASPSMVLQRLISEMSIRRTSDLEKYEQVKVMLDASIALMDKIGDGLIGAHLALPLELIEDRLNTVAHAS</sequence>
<keyword evidence="4" id="KW-1185">Reference proteome</keyword>
<proteinExistence type="predicted"/>
<feature type="modified residue" description="4-aspartylphosphate" evidence="1">
    <location>
        <position position="56"/>
    </location>
</feature>
<reference evidence="4" key="1">
    <citation type="submission" date="2020-09" db="EMBL/GenBank/DDBJ databases">
        <title>Sphingomonas sp., a new species isolated from pork steak.</title>
        <authorList>
            <person name="Heidler von Heilborn D."/>
        </authorList>
    </citation>
    <scope>NUCLEOTIDE SEQUENCE [LARGE SCALE GENOMIC DNA]</scope>
</reference>
<dbReference type="GO" id="GO:0000160">
    <property type="term" value="P:phosphorelay signal transduction system"/>
    <property type="evidence" value="ECO:0007669"/>
    <property type="project" value="InterPro"/>
</dbReference>
<dbReference type="PROSITE" id="PS50110">
    <property type="entry name" value="RESPONSE_REGULATORY"/>
    <property type="match status" value="1"/>
</dbReference>
<evidence type="ECO:0000313" key="4">
    <source>
        <dbReference type="Proteomes" id="UP000595894"/>
    </source>
</evidence>
<dbReference type="Proteomes" id="UP000595894">
    <property type="component" value="Chromosome"/>
</dbReference>
<gene>
    <name evidence="3" type="ORF">H5J25_13075</name>
</gene>
<dbReference type="SUPFAM" id="SSF52172">
    <property type="entry name" value="CheY-like"/>
    <property type="match status" value="1"/>
</dbReference>
<name>A0A974NSY5_9SPHN</name>
<dbReference type="InterPro" id="IPR001789">
    <property type="entry name" value="Sig_transdc_resp-reg_receiver"/>
</dbReference>
<dbReference type="AlphaFoldDB" id="A0A974NSY5"/>
<dbReference type="Gene3D" id="3.40.50.2300">
    <property type="match status" value="1"/>
</dbReference>
<protein>
    <recommendedName>
        <fullName evidence="2">Response regulatory domain-containing protein</fullName>
    </recommendedName>
</protein>
<dbReference type="KEGG" id="sari:H5J25_13075"/>
<feature type="domain" description="Response regulatory" evidence="2">
    <location>
        <begin position="6"/>
        <end position="117"/>
    </location>
</feature>
<evidence type="ECO:0000313" key="3">
    <source>
        <dbReference type="EMBL" id="QQV76400.1"/>
    </source>
</evidence>
<organism evidence="3 4">
    <name type="scientific">Sphingomonas aliaeris</name>
    <dbReference type="NCBI Taxonomy" id="2759526"/>
    <lineage>
        <taxon>Bacteria</taxon>
        <taxon>Pseudomonadati</taxon>
        <taxon>Pseudomonadota</taxon>
        <taxon>Alphaproteobacteria</taxon>
        <taxon>Sphingomonadales</taxon>
        <taxon>Sphingomonadaceae</taxon>
        <taxon>Sphingomonas</taxon>
    </lineage>
</organism>
<keyword evidence="1" id="KW-0597">Phosphoprotein</keyword>